<feature type="domain" description="Calcineurin-like phosphoesterase" evidence="2">
    <location>
        <begin position="24"/>
        <end position="238"/>
    </location>
</feature>
<dbReference type="PANTHER" id="PTHR12905:SF16">
    <property type="entry name" value="SER_THR PROTEIN PHOSPHATASE FAMILY PROTEIN (AFU_ORTHOLOGUE AFUA_1G06000)"/>
    <property type="match status" value="1"/>
</dbReference>
<accession>A0AAE0X6H5</accession>
<reference evidence="3" key="2">
    <citation type="submission" date="2023-06" db="EMBL/GenBank/DDBJ databases">
        <authorList>
            <consortium name="Lawrence Berkeley National Laboratory"/>
            <person name="Haridas S."/>
            <person name="Hensen N."/>
            <person name="Bonometti L."/>
            <person name="Westerberg I."/>
            <person name="Brannstrom I.O."/>
            <person name="Guillou S."/>
            <person name="Cros-Aarteil S."/>
            <person name="Calhoun S."/>
            <person name="Kuo A."/>
            <person name="Mondo S."/>
            <person name="Pangilinan J."/>
            <person name="Riley R."/>
            <person name="Labutti K."/>
            <person name="Andreopoulos B."/>
            <person name="Lipzen A."/>
            <person name="Chen C."/>
            <person name="Yanf M."/>
            <person name="Daum C."/>
            <person name="Ng V."/>
            <person name="Clum A."/>
            <person name="Steindorff A."/>
            <person name="Ohm R."/>
            <person name="Martin F."/>
            <person name="Silar P."/>
            <person name="Natvig D."/>
            <person name="Lalanne C."/>
            <person name="Gautier V."/>
            <person name="Ament-Velasquez S.L."/>
            <person name="Kruys A."/>
            <person name="Hutchinson M.I."/>
            <person name="Powell A.J."/>
            <person name="Barry K."/>
            <person name="Miller A.N."/>
            <person name="Grigoriev I.V."/>
            <person name="Debuchy R."/>
            <person name="Gladieux P."/>
            <person name="Thoren M.H."/>
            <person name="Johannesson H."/>
        </authorList>
    </citation>
    <scope>NUCLEOTIDE SEQUENCE</scope>
    <source>
        <strain evidence="3">CBS 314.62</strain>
    </source>
</reference>
<feature type="compositionally biased region" description="Basic and acidic residues" evidence="1">
    <location>
        <begin position="323"/>
        <end position="334"/>
    </location>
</feature>
<dbReference type="Pfam" id="PF00149">
    <property type="entry name" value="Metallophos"/>
    <property type="match status" value="1"/>
</dbReference>
<dbReference type="CDD" id="cd07379">
    <property type="entry name" value="MPP_239FB"/>
    <property type="match status" value="1"/>
</dbReference>
<dbReference type="PANTHER" id="PTHR12905">
    <property type="entry name" value="METALLOPHOSPHOESTERASE"/>
    <property type="match status" value="1"/>
</dbReference>
<dbReference type="GO" id="GO:0016787">
    <property type="term" value="F:hydrolase activity"/>
    <property type="evidence" value="ECO:0007669"/>
    <property type="project" value="InterPro"/>
</dbReference>
<feature type="region of interest" description="Disordered" evidence="1">
    <location>
        <begin position="310"/>
        <end position="349"/>
    </location>
</feature>
<proteinExistence type="predicted"/>
<dbReference type="SUPFAM" id="SSF56300">
    <property type="entry name" value="Metallo-dependent phosphatases"/>
    <property type="match status" value="1"/>
</dbReference>
<dbReference type="Gene3D" id="3.60.21.10">
    <property type="match status" value="1"/>
</dbReference>
<dbReference type="InterPro" id="IPR051693">
    <property type="entry name" value="UPF0046_metallophosphoest"/>
</dbReference>
<gene>
    <name evidence="3" type="ORF">B0T22DRAFT_231436</name>
</gene>
<comment type="caution">
    <text evidence="3">The sequence shown here is derived from an EMBL/GenBank/DDBJ whole genome shotgun (WGS) entry which is preliminary data.</text>
</comment>
<feature type="compositionally biased region" description="Low complexity" evidence="1">
    <location>
        <begin position="1"/>
        <end position="10"/>
    </location>
</feature>
<evidence type="ECO:0000313" key="3">
    <source>
        <dbReference type="EMBL" id="KAK3685823.1"/>
    </source>
</evidence>
<keyword evidence="4" id="KW-1185">Reference proteome</keyword>
<evidence type="ECO:0000259" key="2">
    <source>
        <dbReference type="Pfam" id="PF00149"/>
    </source>
</evidence>
<organism evidence="3 4">
    <name type="scientific">Podospora appendiculata</name>
    <dbReference type="NCBI Taxonomy" id="314037"/>
    <lineage>
        <taxon>Eukaryota</taxon>
        <taxon>Fungi</taxon>
        <taxon>Dikarya</taxon>
        <taxon>Ascomycota</taxon>
        <taxon>Pezizomycotina</taxon>
        <taxon>Sordariomycetes</taxon>
        <taxon>Sordariomycetidae</taxon>
        <taxon>Sordariales</taxon>
        <taxon>Podosporaceae</taxon>
        <taxon>Podospora</taxon>
    </lineage>
</organism>
<evidence type="ECO:0000313" key="4">
    <source>
        <dbReference type="Proteomes" id="UP001270362"/>
    </source>
</evidence>
<reference evidence="3" key="1">
    <citation type="journal article" date="2023" name="Mol. Phylogenet. Evol.">
        <title>Genome-scale phylogeny and comparative genomics of the fungal order Sordariales.</title>
        <authorList>
            <person name="Hensen N."/>
            <person name="Bonometti L."/>
            <person name="Westerberg I."/>
            <person name="Brannstrom I.O."/>
            <person name="Guillou S."/>
            <person name="Cros-Aarteil S."/>
            <person name="Calhoun S."/>
            <person name="Haridas S."/>
            <person name="Kuo A."/>
            <person name="Mondo S."/>
            <person name="Pangilinan J."/>
            <person name="Riley R."/>
            <person name="LaButti K."/>
            <person name="Andreopoulos B."/>
            <person name="Lipzen A."/>
            <person name="Chen C."/>
            <person name="Yan M."/>
            <person name="Daum C."/>
            <person name="Ng V."/>
            <person name="Clum A."/>
            <person name="Steindorff A."/>
            <person name="Ohm R.A."/>
            <person name="Martin F."/>
            <person name="Silar P."/>
            <person name="Natvig D.O."/>
            <person name="Lalanne C."/>
            <person name="Gautier V."/>
            <person name="Ament-Velasquez S.L."/>
            <person name="Kruys A."/>
            <person name="Hutchinson M.I."/>
            <person name="Powell A.J."/>
            <person name="Barry K."/>
            <person name="Miller A.N."/>
            <person name="Grigoriev I.V."/>
            <person name="Debuchy R."/>
            <person name="Gladieux P."/>
            <person name="Hiltunen Thoren M."/>
            <person name="Johannesson H."/>
        </authorList>
    </citation>
    <scope>NUCLEOTIDE SEQUENCE</scope>
    <source>
        <strain evidence="3">CBS 314.62</strain>
    </source>
</reference>
<name>A0AAE0X6H5_9PEZI</name>
<feature type="region of interest" description="Disordered" evidence="1">
    <location>
        <begin position="1"/>
        <end position="21"/>
    </location>
</feature>
<dbReference type="InterPro" id="IPR029052">
    <property type="entry name" value="Metallo-depent_PP-like"/>
</dbReference>
<dbReference type="InterPro" id="IPR004843">
    <property type="entry name" value="Calcineurin-like_PHP"/>
</dbReference>
<sequence>MNNPPSSLSSPTPPPPPNLTRRTRIVCISDTHNSTVKLPKGDVLVHAGDLTNQGSYSELSKSIRWLERADFEAKIVIAGNHDITLDHDFYSQHGQSFHNQNPQDPAKCLALLTSSPTITYLCHNSATIQLKDPKGPRTEFTVFGSPCSPKNGLWAFGYDQSAQSSEPTDTQAVTRSGAVAREIWGTIPLNIDILVTHTPPLNHCDESSVASDHLGCEELLTVLSRARPRLHICGHIHSGRGAERVRWKAGNPDRRGYVAYGEAAVERWEDPSPDSRSAKISLVDLTARGGNRPLDFHDLERVPGVSCSPSLLPAGTLHQGEVPTDRDGRDRDSGLSRTSKTGADLNGGLAIDTPSIIGDSLNPTRYDRTASVGGMGRRETCVVNCAVVATNWPHVRGKHLNKPIVVDLDLPVWV</sequence>
<protein>
    <submittedName>
        <fullName evidence="3">Metallo-dependent phosphatase-like protein</fullName>
    </submittedName>
</protein>
<dbReference type="Proteomes" id="UP001270362">
    <property type="component" value="Unassembled WGS sequence"/>
</dbReference>
<evidence type="ECO:0000256" key="1">
    <source>
        <dbReference type="SAM" id="MobiDB-lite"/>
    </source>
</evidence>
<dbReference type="AlphaFoldDB" id="A0AAE0X6H5"/>
<dbReference type="EMBL" id="JAULSO010000003">
    <property type="protein sequence ID" value="KAK3685823.1"/>
    <property type="molecule type" value="Genomic_DNA"/>
</dbReference>